<dbReference type="GO" id="GO:0008913">
    <property type="term" value="F:Kdo2-lipid IVA acyltransferase activity"/>
    <property type="evidence" value="ECO:0007669"/>
    <property type="project" value="UniProtKB-EC"/>
</dbReference>
<organism evidence="7 8">
    <name type="scientific">Runella defluvii</name>
    <dbReference type="NCBI Taxonomy" id="370973"/>
    <lineage>
        <taxon>Bacteria</taxon>
        <taxon>Pseudomonadati</taxon>
        <taxon>Bacteroidota</taxon>
        <taxon>Cytophagia</taxon>
        <taxon>Cytophagales</taxon>
        <taxon>Spirosomataceae</taxon>
        <taxon>Runella</taxon>
    </lineage>
</organism>
<sequence length="369" mass="42530">MSFSGFINYQRALLDCESAFNKVNLHDEEGYMVRFAIFSANLTNFLPEIPVSEHAEMFRKLLTSLAFETFDRNVLHISEVCSLNGDLKALETPGAPSIFCTFHLGSYRIIANLLIKNGHHFTTIVKKDVYKQQIDSMMDYTDRMKQTYKTDSEVHVVSAEDPNIVLKLLRELKAGRSLLVYLDGNVGASDEKLEKITFLSQTITARKGMAYLSYVAGVPLVPVISYRKSDMSNVLYMGEGIFPNKSVPKEAYSQRVLQQLFDFFAKYVANFPEQWEGWNYIHHSLQTDETSLSPPPPSAYRRLSYQFNEHRYSIFDLKESPVLFDKRYYSTYEISDSLRDYLLESPFSNPKRVLGKPIFQELVRQEIII</sequence>
<dbReference type="RefSeq" id="WP_183975565.1">
    <property type="nucleotide sequence ID" value="NZ_JACIBY010000006.1"/>
</dbReference>
<evidence type="ECO:0000256" key="4">
    <source>
        <dbReference type="ARBA" id="ARBA00022679"/>
    </source>
</evidence>
<evidence type="ECO:0000313" key="8">
    <source>
        <dbReference type="Proteomes" id="UP000541352"/>
    </source>
</evidence>
<keyword evidence="6 7" id="KW-0012">Acyltransferase</keyword>
<evidence type="ECO:0000256" key="6">
    <source>
        <dbReference type="ARBA" id="ARBA00023315"/>
    </source>
</evidence>
<comment type="subcellular location">
    <subcellularLocation>
        <location evidence="1">Cell inner membrane</location>
    </subcellularLocation>
</comment>
<dbReference type="PANTHER" id="PTHR30606">
    <property type="entry name" value="LIPID A BIOSYNTHESIS LAUROYL ACYLTRANSFERASE"/>
    <property type="match status" value="1"/>
</dbReference>
<dbReference type="AlphaFoldDB" id="A0A7W6ERD0"/>
<dbReference type="GO" id="GO:0005886">
    <property type="term" value="C:plasma membrane"/>
    <property type="evidence" value="ECO:0007669"/>
    <property type="project" value="UniProtKB-SubCell"/>
</dbReference>
<protein>
    <submittedName>
        <fullName evidence="7">KDO2-lipid IV(A) lauroyltransferase</fullName>
        <ecNumber evidence="7">2.3.1.241</ecNumber>
    </submittedName>
</protein>
<evidence type="ECO:0000256" key="3">
    <source>
        <dbReference type="ARBA" id="ARBA00022519"/>
    </source>
</evidence>
<keyword evidence="4 7" id="KW-0808">Transferase</keyword>
<evidence type="ECO:0000256" key="2">
    <source>
        <dbReference type="ARBA" id="ARBA00022475"/>
    </source>
</evidence>
<dbReference type="EMBL" id="JACIBY010000006">
    <property type="protein sequence ID" value="MBB3839372.1"/>
    <property type="molecule type" value="Genomic_DNA"/>
</dbReference>
<evidence type="ECO:0000256" key="1">
    <source>
        <dbReference type="ARBA" id="ARBA00004533"/>
    </source>
</evidence>
<evidence type="ECO:0000313" key="7">
    <source>
        <dbReference type="EMBL" id="MBB3839372.1"/>
    </source>
</evidence>
<evidence type="ECO:0000256" key="5">
    <source>
        <dbReference type="ARBA" id="ARBA00023136"/>
    </source>
</evidence>
<reference evidence="7 8" key="1">
    <citation type="submission" date="2020-08" db="EMBL/GenBank/DDBJ databases">
        <title>Genomic Encyclopedia of Type Strains, Phase IV (KMG-IV): sequencing the most valuable type-strain genomes for metagenomic binning, comparative biology and taxonomic classification.</title>
        <authorList>
            <person name="Goeker M."/>
        </authorList>
    </citation>
    <scope>NUCLEOTIDE SEQUENCE [LARGE SCALE GENOMIC DNA]</scope>
    <source>
        <strain evidence="7 8">DSM 17976</strain>
    </source>
</reference>
<dbReference type="SUPFAM" id="SSF69593">
    <property type="entry name" value="Glycerol-3-phosphate (1)-acyltransferase"/>
    <property type="match status" value="1"/>
</dbReference>
<dbReference type="Pfam" id="PF03279">
    <property type="entry name" value="Lip_A_acyltrans"/>
    <property type="match status" value="1"/>
</dbReference>
<accession>A0A7W6ERD0</accession>
<dbReference type="Proteomes" id="UP000541352">
    <property type="component" value="Unassembled WGS sequence"/>
</dbReference>
<keyword evidence="2" id="KW-1003">Cell membrane</keyword>
<name>A0A7W6ERD0_9BACT</name>
<gene>
    <name evidence="7" type="ORF">FHS57_003378</name>
</gene>
<dbReference type="PANTHER" id="PTHR30606:SF10">
    <property type="entry name" value="PHOSPHATIDYLINOSITOL MANNOSIDE ACYLTRANSFERASE"/>
    <property type="match status" value="1"/>
</dbReference>
<keyword evidence="8" id="KW-1185">Reference proteome</keyword>
<dbReference type="GO" id="GO:0009247">
    <property type="term" value="P:glycolipid biosynthetic process"/>
    <property type="evidence" value="ECO:0007669"/>
    <property type="project" value="UniProtKB-ARBA"/>
</dbReference>
<proteinExistence type="predicted"/>
<comment type="caution">
    <text evidence="7">The sequence shown here is derived from an EMBL/GenBank/DDBJ whole genome shotgun (WGS) entry which is preliminary data.</text>
</comment>
<dbReference type="InterPro" id="IPR004960">
    <property type="entry name" value="LipA_acyltrans"/>
</dbReference>
<keyword evidence="3" id="KW-0997">Cell inner membrane</keyword>
<keyword evidence="5" id="KW-0472">Membrane</keyword>
<dbReference type="EC" id="2.3.1.241" evidence="7"/>